<feature type="compositionally biased region" description="Basic and acidic residues" evidence="1">
    <location>
        <begin position="65"/>
        <end position="84"/>
    </location>
</feature>
<dbReference type="STRING" id="33888.A6122_0337"/>
<reference evidence="2 3" key="1">
    <citation type="submission" date="2016-05" db="EMBL/GenBank/DDBJ databases">
        <title>Complete genome sequence of Rathayibacter tritici NCPPB 1953.</title>
        <authorList>
            <person name="Park J."/>
            <person name="Lee H.-H."/>
            <person name="Lee S.-W."/>
            <person name="Seo Y.-S."/>
        </authorList>
    </citation>
    <scope>NUCLEOTIDE SEQUENCE [LARGE SCALE GENOMIC DNA]</scope>
    <source>
        <strain evidence="2 3">NCPPB 1953</strain>
    </source>
</reference>
<evidence type="ECO:0000256" key="1">
    <source>
        <dbReference type="SAM" id="MobiDB-lite"/>
    </source>
</evidence>
<evidence type="ECO:0008006" key="4">
    <source>
        <dbReference type="Google" id="ProtNLM"/>
    </source>
</evidence>
<evidence type="ECO:0000313" key="2">
    <source>
        <dbReference type="EMBL" id="AND15497.1"/>
    </source>
</evidence>
<dbReference type="EMBL" id="CP015515">
    <property type="protein sequence ID" value="AND15497.1"/>
    <property type="molecule type" value="Genomic_DNA"/>
</dbReference>
<feature type="compositionally biased region" description="Acidic residues" evidence="1">
    <location>
        <begin position="85"/>
        <end position="96"/>
    </location>
</feature>
<organism evidence="2 3">
    <name type="scientific">Rathayibacter tritici</name>
    <dbReference type="NCBI Taxonomy" id="33888"/>
    <lineage>
        <taxon>Bacteria</taxon>
        <taxon>Bacillati</taxon>
        <taxon>Actinomycetota</taxon>
        <taxon>Actinomycetes</taxon>
        <taxon>Micrococcales</taxon>
        <taxon>Microbacteriaceae</taxon>
        <taxon>Rathayibacter</taxon>
    </lineage>
</organism>
<dbReference type="AlphaFoldDB" id="A0A160KQI1"/>
<sequence>MVADEASQLTLRSAASPRARRLPAATVQVMTDQSADDRRDQLTSAPKATEADAAPRIDVTTTDTGDTRIDIREDTAVRPGRVDENGDELDESRDDA</sequence>
<feature type="compositionally biased region" description="Low complexity" evidence="1">
    <location>
        <begin position="11"/>
        <end position="25"/>
    </location>
</feature>
<evidence type="ECO:0000313" key="3">
    <source>
        <dbReference type="Proteomes" id="UP000077071"/>
    </source>
</evidence>
<feature type="region of interest" description="Disordered" evidence="1">
    <location>
        <begin position="1"/>
        <end position="96"/>
    </location>
</feature>
<proteinExistence type="predicted"/>
<dbReference type="Proteomes" id="UP000077071">
    <property type="component" value="Chromosome"/>
</dbReference>
<dbReference type="PATRIC" id="fig|33888.3.peg.388"/>
<name>A0A160KQI1_9MICO</name>
<accession>A0A160KQI1</accession>
<protein>
    <recommendedName>
        <fullName evidence="4">Multidrug transporter</fullName>
    </recommendedName>
</protein>
<keyword evidence="3" id="KW-1185">Reference proteome</keyword>
<dbReference type="KEGG" id="rtn:A6122_0337"/>
<gene>
    <name evidence="2" type="ORF">A6122_0337</name>
</gene>